<protein>
    <submittedName>
        <fullName evidence="1">Uncharacterized protein</fullName>
    </submittedName>
</protein>
<evidence type="ECO:0000313" key="1">
    <source>
        <dbReference type="EMBL" id="KAF0134436.1"/>
    </source>
</evidence>
<comment type="caution">
    <text evidence="1">The sequence shown here is derived from an EMBL/GenBank/DDBJ whole genome shotgun (WGS) entry which is preliminary data.</text>
</comment>
<sequence length="299" mass="33784">MCLEIARIVRKLQPFFPFANYGYAGAIRQGRLQVEEIGGAPRLSIISPPITYPSSTLPSFYSCDTASEILLHEARWRGLIAQKIEVNFPYISSAGNQEEIMHKLVVVREEGNTYLVGLTPFDVLFGIYPFKERAGDFLPRVSSSLEEPRTLVMRENPSWSLEEFNFQMMTLQTRFLDGCNTALLTADLGIGRMKGALVIACVNRMFRFNGTLAVEGESDFFLSLPINQLSCIIEKMRFFNQDPLSSLLFLSENNLSRNVMGFSDGLAERATQSLAFDSWPITAQVLYKLPIEQIMQMLF</sequence>
<dbReference type="AlphaFoldDB" id="A0A833L1G1"/>
<reference evidence="1 2" key="1">
    <citation type="submission" date="2019-12" db="EMBL/GenBank/DDBJ databases">
        <authorList>
            <person name="Wolfe R."/>
            <person name="Danczak R."/>
            <person name="Wilkins M."/>
        </authorList>
    </citation>
    <scope>NUCLEOTIDE SEQUENCE [LARGE SCALE GENOMIC DNA]</scope>
    <source>
        <strain evidence="1">X2_MaxBin.013</strain>
    </source>
</reference>
<gene>
    <name evidence="1" type="ORF">FD145_661</name>
</gene>
<accession>A0A833L1G1</accession>
<name>A0A833L1G1_UNCSA</name>
<dbReference type="Proteomes" id="UP000488506">
    <property type="component" value="Unassembled WGS sequence"/>
</dbReference>
<proteinExistence type="predicted"/>
<organism evidence="1 2">
    <name type="scientific">Candidatus Saganbacteria bacterium</name>
    <dbReference type="NCBI Taxonomy" id="2575572"/>
    <lineage>
        <taxon>Bacteria</taxon>
        <taxon>Bacillati</taxon>
        <taxon>Saganbacteria</taxon>
    </lineage>
</organism>
<dbReference type="EMBL" id="WPAF01000008">
    <property type="protein sequence ID" value="KAF0134436.1"/>
    <property type="molecule type" value="Genomic_DNA"/>
</dbReference>
<evidence type="ECO:0000313" key="2">
    <source>
        <dbReference type="Proteomes" id="UP000488506"/>
    </source>
</evidence>